<evidence type="ECO:0000313" key="1">
    <source>
        <dbReference type="EMBL" id="UUX92939.1"/>
    </source>
</evidence>
<name>A0A9E7TKP3_9EURY</name>
<dbReference type="KEGG" id="mend:L6E24_02085"/>
<accession>A0A9E7TKP3</accession>
<proteinExistence type="predicted"/>
<dbReference type="GeneID" id="74306446"/>
<keyword evidence="2" id="KW-1185">Reference proteome</keyword>
<dbReference type="InterPro" id="IPR036390">
    <property type="entry name" value="WH_DNA-bd_sf"/>
</dbReference>
<dbReference type="RefSeq" id="WP_257743082.1">
    <property type="nucleotide sequence ID" value="NZ_CP096115.1"/>
</dbReference>
<dbReference type="SUPFAM" id="SSF46785">
    <property type="entry name" value="Winged helix' DNA-binding domain"/>
    <property type="match status" value="1"/>
</dbReference>
<dbReference type="Proteomes" id="UP001060368">
    <property type="component" value="Chromosome"/>
</dbReference>
<evidence type="ECO:0000313" key="2">
    <source>
        <dbReference type="Proteomes" id="UP001060368"/>
    </source>
</evidence>
<reference evidence="1" key="1">
    <citation type="submission" date="2022-04" db="EMBL/GenBank/DDBJ databases">
        <title>Complete genome of Methanoplanus endosymbiosus DSM 3599.</title>
        <authorList>
            <person name="Chen S.-C."/>
            <person name="You Y.-T."/>
            <person name="Zhou Y.-Z."/>
            <person name="Lai M.-C."/>
        </authorList>
    </citation>
    <scope>NUCLEOTIDE SEQUENCE</scope>
    <source>
        <strain evidence="1">DSM 3599</strain>
    </source>
</reference>
<organism evidence="1 2">
    <name type="scientific">Methanoplanus endosymbiosus</name>
    <dbReference type="NCBI Taxonomy" id="33865"/>
    <lineage>
        <taxon>Archaea</taxon>
        <taxon>Methanobacteriati</taxon>
        <taxon>Methanobacteriota</taxon>
        <taxon>Stenosarchaea group</taxon>
        <taxon>Methanomicrobia</taxon>
        <taxon>Methanomicrobiales</taxon>
        <taxon>Methanomicrobiaceae</taxon>
        <taxon>Methanoplanus</taxon>
    </lineage>
</organism>
<dbReference type="EMBL" id="CP096115">
    <property type="protein sequence ID" value="UUX92939.1"/>
    <property type="molecule type" value="Genomic_DNA"/>
</dbReference>
<dbReference type="AlphaFoldDB" id="A0A9E7TKP3"/>
<gene>
    <name evidence="1" type="ORF">L6E24_02085</name>
</gene>
<sequence>MEIEDQALKLIVDSPEGVLQSELWKLLKIDSRKCSRVVKKLLDGEKIERLEHKSDGIKTFRLRQKKKILNPDLIMAGGELLPCIGCEEECSFEECPYLMDWMYQLAIEGYQETSE</sequence>
<protein>
    <submittedName>
        <fullName evidence="1">Lrp/AsnC family transcriptional regulator</fullName>
    </submittedName>
</protein>